<reference evidence="1 2" key="1">
    <citation type="journal article" date="2015" name="Int. J. Syst. Evol. Microbiol.">
        <title>Exiguobacterium enclense sp. nov., isolated from sediment.</title>
        <authorList>
            <person name="Dastager S.G."/>
            <person name="Mawlankar R."/>
            <person name="Sonalkar V.V."/>
            <person name="Thorat M.N."/>
            <person name="Mual P."/>
            <person name="Verma A."/>
            <person name="Krishnamurthi S."/>
            <person name="Tang S.K."/>
            <person name="Li W.J."/>
        </authorList>
    </citation>
    <scope>NUCLEOTIDE SEQUENCE [LARGE SCALE GENOMIC DNA]</scope>
    <source>
        <strain evidence="1 2">NIO-1109</strain>
    </source>
</reference>
<sequence length="91" mass="10046">MTMKNILLFKNGLKMRPRGTKKARAPATKPTPSLDASFLAELERSIQLLCMAIDRVFPESTNDGMLDAYCHFGDVTFPVVVFVVILGPSTD</sequence>
<evidence type="ECO:0000313" key="2">
    <source>
        <dbReference type="Proteomes" id="UP000053797"/>
    </source>
</evidence>
<dbReference type="AlphaFoldDB" id="A0A0V8GDG8"/>
<protein>
    <submittedName>
        <fullName evidence="1">Uncharacterized protein</fullName>
    </submittedName>
</protein>
<comment type="caution">
    <text evidence="1">The sequence shown here is derived from an EMBL/GenBank/DDBJ whole genome shotgun (WGS) entry which is preliminary data.</text>
</comment>
<name>A0A0V8GDG8_9BACL</name>
<gene>
    <name evidence="1" type="ORF">AS033_11930</name>
</gene>
<organism evidence="1 2">
    <name type="scientific">Exiguobacterium indicum</name>
    <dbReference type="NCBI Taxonomy" id="296995"/>
    <lineage>
        <taxon>Bacteria</taxon>
        <taxon>Bacillati</taxon>
        <taxon>Bacillota</taxon>
        <taxon>Bacilli</taxon>
        <taxon>Bacillales</taxon>
        <taxon>Bacillales Family XII. Incertae Sedis</taxon>
        <taxon>Exiguobacterium</taxon>
    </lineage>
</organism>
<evidence type="ECO:0000313" key="1">
    <source>
        <dbReference type="EMBL" id="KSU48327.1"/>
    </source>
</evidence>
<dbReference type="Proteomes" id="UP000053797">
    <property type="component" value="Unassembled WGS sequence"/>
</dbReference>
<proteinExistence type="predicted"/>
<dbReference type="EMBL" id="LNQL01000004">
    <property type="protein sequence ID" value="KSU48327.1"/>
    <property type="molecule type" value="Genomic_DNA"/>
</dbReference>
<accession>A0A0V8GDG8</accession>